<dbReference type="EMBL" id="CP041016">
    <property type="protein sequence ID" value="QDC38418.1"/>
    <property type="molecule type" value="Genomic_DNA"/>
</dbReference>
<evidence type="ECO:0000313" key="1">
    <source>
        <dbReference type="EMBL" id="QDC38418.1"/>
    </source>
</evidence>
<dbReference type="KEGG" id="sufl:FIL70_15410"/>
<dbReference type="Proteomes" id="UP000311469">
    <property type="component" value="Chromosome cSF1"/>
</dbReference>
<gene>
    <name evidence="1" type="ORF">FIL70_15410</name>
</gene>
<organism evidence="1 2">
    <name type="scientific">Sphingobium fuliginis ATCC 27551</name>
    <dbReference type="NCBI Taxonomy" id="1208342"/>
    <lineage>
        <taxon>Bacteria</taxon>
        <taxon>Pseudomonadati</taxon>
        <taxon>Pseudomonadota</taxon>
        <taxon>Alphaproteobacteria</taxon>
        <taxon>Sphingomonadales</taxon>
        <taxon>Sphingomonadaceae</taxon>
        <taxon>Sphingobium</taxon>
    </lineage>
</organism>
<sequence>MTRIIERQKFIRYWMEQTGEAEIDMRAVAEFAIKMGWKPPPPVDPVDALAKTFKDAARQDIRKDRKTGRPYRGYHAFPKAAADGQMTFSYVDIDDPKTKPEHFQKACVLRREQMVDDGVQLTFDMDHWNSLRPAEQHVDLPMDLQPDIEWRRAARDDTDEAA</sequence>
<dbReference type="RefSeq" id="WP_140042726.1">
    <property type="nucleotide sequence ID" value="NZ_CP041016.1"/>
</dbReference>
<accession>A0A5B8CFS7</accession>
<name>A0A5B8CFS7_SPHSA</name>
<protein>
    <submittedName>
        <fullName evidence="1">Uncharacterized protein</fullName>
    </submittedName>
</protein>
<evidence type="ECO:0000313" key="2">
    <source>
        <dbReference type="Proteomes" id="UP000311469"/>
    </source>
</evidence>
<dbReference type="AlphaFoldDB" id="A0A5B8CFS7"/>
<proteinExistence type="predicted"/>
<reference evidence="1 2" key="1">
    <citation type="submission" date="2019-06" db="EMBL/GenBank/DDBJ databases">
        <title>Genome organization and adaptive potential of archetypical organophosphate degarding Sphingobium fuliginis ATCC 27551.</title>
        <authorList>
            <person name="Sarwar A."/>
            <person name="Parthasarathy S."/>
            <person name="Singh C."/>
            <person name="Siddavattam D."/>
        </authorList>
    </citation>
    <scope>NUCLEOTIDE SEQUENCE [LARGE SCALE GENOMIC DNA]</scope>
    <source>
        <strain evidence="1 2">ATCC 27551</strain>
    </source>
</reference>